<dbReference type="InterPro" id="IPR007023">
    <property type="entry name" value="Ribosom_reg"/>
</dbReference>
<evidence type="ECO:0000256" key="1">
    <source>
        <dbReference type="ARBA" id="ARBA00004123"/>
    </source>
</evidence>
<evidence type="ECO:0000256" key="2">
    <source>
        <dbReference type="ARBA" id="ARBA00010077"/>
    </source>
</evidence>
<reference evidence="7" key="1">
    <citation type="submission" date="2021-03" db="EMBL/GenBank/DDBJ databases">
        <title>Draft genome sequence of rust myrtle Austropuccinia psidii MF-1, a brazilian biotype.</title>
        <authorList>
            <person name="Quecine M.C."/>
            <person name="Pachon D.M.R."/>
            <person name="Bonatelli M.L."/>
            <person name="Correr F.H."/>
            <person name="Franceschini L.M."/>
            <person name="Leite T.F."/>
            <person name="Margarido G.R.A."/>
            <person name="Almeida C.A."/>
            <person name="Ferrarezi J.A."/>
            <person name="Labate C.A."/>
        </authorList>
    </citation>
    <scope>NUCLEOTIDE SEQUENCE</scope>
    <source>
        <strain evidence="7">MF-1</strain>
    </source>
</reference>
<dbReference type="Proteomes" id="UP000765509">
    <property type="component" value="Unassembled WGS sequence"/>
</dbReference>
<feature type="region of interest" description="Disordered" evidence="6">
    <location>
        <begin position="161"/>
        <end position="187"/>
    </location>
</feature>
<feature type="compositionally biased region" description="Basic and acidic residues" evidence="6">
    <location>
        <begin position="235"/>
        <end position="249"/>
    </location>
</feature>
<evidence type="ECO:0000256" key="3">
    <source>
        <dbReference type="ARBA" id="ARBA00022517"/>
    </source>
</evidence>
<evidence type="ECO:0000256" key="6">
    <source>
        <dbReference type="SAM" id="MobiDB-lite"/>
    </source>
</evidence>
<keyword evidence="4 5" id="KW-0539">Nucleus</keyword>
<protein>
    <recommendedName>
        <fullName evidence="5">Ribosome biogenesis regulatory protein</fullName>
    </recommendedName>
</protein>
<comment type="function">
    <text evidence="5">Involved in ribosomal large subunit assembly.</text>
</comment>
<name>A0A9Q3IEW6_9BASI</name>
<evidence type="ECO:0000313" key="8">
    <source>
        <dbReference type="Proteomes" id="UP000765509"/>
    </source>
</evidence>
<dbReference type="EMBL" id="AVOT02041310">
    <property type="protein sequence ID" value="MBW0536605.1"/>
    <property type="molecule type" value="Genomic_DNA"/>
</dbReference>
<keyword evidence="3 5" id="KW-0690">Ribosome biogenesis</keyword>
<feature type="compositionally biased region" description="Basic and acidic residues" evidence="6">
    <location>
        <begin position="161"/>
        <end position="171"/>
    </location>
</feature>
<proteinExistence type="inferred from homology"/>
<comment type="caution">
    <text evidence="7">The sequence shown here is derived from an EMBL/GenBank/DDBJ whole genome shotgun (WGS) entry which is preliminary data.</text>
</comment>
<comment type="subcellular location">
    <subcellularLocation>
        <location evidence="1 5">Nucleus</location>
    </subcellularLocation>
</comment>
<evidence type="ECO:0000256" key="5">
    <source>
        <dbReference type="RuleBase" id="RU364132"/>
    </source>
</evidence>
<evidence type="ECO:0000313" key="7">
    <source>
        <dbReference type="EMBL" id="MBW0536605.1"/>
    </source>
</evidence>
<dbReference type="AlphaFoldDB" id="A0A9Q3IEW6"/>
<organism evidence="7 8">
    <name type="scientific">Austropuccinia psidii MF-1</name>
    <dbReference type="NCBI Taxonomy" id="1389203"/>
    <lineage>
        <taxon>Eukaryota</taxon>
        <taxon>Fungi</taxon>
        <taxon>Dikarya</taxon>
        <taxon>Basidiomycota</taxon>
        <taxon>Pucciniomycotina</taxon>
        <taxon>Pucciniomycetes</taxon>
        <taxon>Pucciniales</taxon>
        <taxon>Sphaerophragmiaceae</taxon>
        <taxon>Austropuccinia</taxon>
    </lineage>
</organism>
<gene>
    <name evidence="7" type="ORF">O181_076320</name>
</gene>
<feature type="region of interest" description="Disordered" evidence="6">
    <location>
        <begin position="278"/>
        <end position="299"/>
    </location>
</feature>
<dbReference type="OrthoDB" id="28455at2759"/>
<feature type="region of interest" description="Disordered" evidence="6">
    <location>
        <begin position="321"/>
        <end position="374"/>
    </location>
</feature>
<dbReference type="GO" id="GO:0005634">
    <property type="term" value="C:nucleus"/>
    <property type="evidence" value="ECO:0007669"/>
    <property type="project" value="UniProtKB-SubCell"/>
</dbReference>
<sequence length="374" mass="41611">MADVSRILALSNRQKKSVHVQRDIPIDLDVALLASFDPNRINPEEYNNDREQCLMQSARESIQVLVNSLFSLPTTSTDDGVVANLPSCGPSTILPRAKPIPKPAPLTKWQKFAKEKGIVPKSQKEKLEFDEEKQEWVNRWGWKGKNKDEENAWIREVKPGEEADGALERNPAKQARQAKKLKNDKQRLKNLQRANAELAKSSTTAILEAAKRPSTTVGSKAEDRAAKIAANSAKTKAEGLAKREEQAKRQKDVEELLQATKKSTASLGKFDKTFASEPKVKSVKRKFDPTEQPAKVERKSQMAIVEQLAKNPLAFKEKISKRAKKDHSIGSTQENKTKDLVNTRKAIRAVSGGRGASAIDSVPSKPIKKSKKRP</sequence>
<accession>A0A9Q3IEW6</accession>
<evidence type="ECO:0000256" key="4">
    <source>
        <dbReference type="ARBA" id="ARBA00023242"/>
    </source>
</evidence>
<comment type="similarity">
    <text evidence="2 5">Belongs to the RRS1 family.</text>
</comment>
<keyword evidence="8" id="KW-1185">Reference proteome</keyword>
<dbReference type="GO" id="GO:0042254">
    <property type="term" value="P:ribosome biogenesis"/>
    <property type="evidence" value="ECO:0007669"/>
    <property type="project" value="UniProtKB-KW"/>
</dbReference>
<dbReference type="Pfam" id="PF04939">
    <property type="entry name" value="RRS1"/>
    <property type="match status" value="1"/>
</dbReference>
<feature type="region of interest" description="Disordered" evidence="6">
    <location>
        <begin position="229"/>
        <end position="249"/>
    </location>
</feature>